<protein>
    <submittedName>
        <fullName evidence="5">WW domain</fullName>
    </submittedName>
</protein>
<dbReference type="GO" id="GO:0005737">
    <property type="term" value="C:cytoplasm"/>
    <property type="evidence" value="ECO:0007669"/>
    <property type="project" value="TreeGrafter"/>
</dbReference>
<dbReference type="GO" id="GO:0007165">
    <property type="term" value="P:signal transduction"/>
    <property type="evidence" value="ECO:0007669"/>
    <property type="project" value="InterPro"/>
</dbReference>
<evidence type="ECO:0000259" key="3">
    <source>
        <dbReference type="PROSITE" id="PS50238"/>
    </source>
</evidence>
<dbReference type="PROSITE" id="PS50238">
    <property type="entry name" value="RHOGAP"/>
    <property type="match status" value="1"/>
</dbReference>
<dbReference type="PANTHER" id="PTHR45876">
    <property type="entry name" value="FI04035P"/>
    <property type="match status" value="1"/>
</dbReference>
<dbReference type="PROSITE" id="PS51016">
    <property type="entry name" value="MYTH4"/>
    <property type="match status" value="1"/>
</dbReference>
<dbReference type="EMBL" id="LN483326">
    <property type="protein sequence ID" value="CDZ98206.1"/>
    <property type="molecule type" value="Genomic_DNA"/>
</dbReference>
<dbReference type="SMART" id="SM00139">
    <property type="entry name" value="MyTH4"/>
    <property type="match status" value="1"/>
</dbReference>
<dbReference type="CDD" id="cd00201">
    <property type="entry name" value="WW"/>
    <property type="match status" value="1"/>
</dbReference>
<dbReference type="Pfam" id="PF00784">
    <property type="entry name" value="MyTH4"/>
    <property type="match status" value="1"/>
</dbReference>
<dbReference type="SUPFAM" id="SSF51045">
    <property type="entry name" value="WW domain"/>
    <property type="match status" value="1"/>
</dbReference>
<proteinExistence type="predicted"/>
<feature type="compositionally biased region" description="Basic and acidic residues" evidence="1">
    <location>
        <begin position="1"/>
        <end position="11"/>
    </location>
</feature>
<sequence>MSGSDPVDRSRTSTFRPGLSSAGASTIGEGIDVEVGWAESVLEKITAQSNEQKDVNIDLPTVQEKLDGIEIWQKHFWVTIQDENSIFYSNPKTGTCSWKLPRGVYVLPIASEGQWWELSDYTQDGLVYYYHTKTKQTQWRRPDVPLIIPLALTQFTSLGFFDTSKVPATYLSFQSAAQKLQIPLSMKDSAISISNPNTLSAERTTRKRARALSTPSLGAVLLENENKDMIVLGAPVEGTESKGLSGTLLGSWKNRLMRKSDTVPDFRHFENTPFNPAPHTIELDSSQRISSRPNISKDTQQFATQHFSNKHTRGIILKKKVPVEQMTVWQKLPITTPLLPSSHKANSVRTFKVIQHVMFDRDRPVVLPSHSVSASCSSTHGLDQYDIIAKRKAKVRSAEREVILKEIKWLLTAGISGSELRDEVYCQLIKQLTENPGPASMVLGWELLCVLSVTFGPSKTFESYVRHFIESHFEASSKMHQPEVGKKIEVMARFCYGKLMADKPAKGRAPSLLEIESAMGVAFNPSVFNTTLADIMLKQAETYRTERLPVILPFLSNAILSMGQKETLEGIFRVPGNGDQIAMIKDRIDRGLYDLQPFTDPAVPASLLKLWLRELEEPLIPFESYEAAINASEDPNDAWNFVENLPVINRTVLVFVISFLQYLLTKTKQTKMTDINFATIFAPTLLQPRFLPTSTIDSARALPLHFVNSSKERMFILSLLRHLDTSTTDGRFCESSPLEFVQASRSH</sequence>
<evidence type="ECO:0000259" key="4">
    <source>
        <dbReference type="PROSITE" id="PS51016"/>
    </source>
</evidence>
<feature type="domain" description="WW" evidence="2">
    <location>
        <begin position="116"/>
        <end position="144"/>
    </location>
</feature>
<dbReference type="InterPro" id="IPR036020">
    <property type="entry name" value="WW_dom_sf"/>
</dbReference>
<dbReference type="AlphaFoldDB" id="A0A0F7SH60"/>
<dbReference type="SMART" id="SM00456">
    <property type="entry name" value="WW"/>
    <property type="match status" value="2"/>
</dbReference>
<dbReference type="InterPro" id="IPR001202">
    <property type="entry name" value="WW_dom"/>
</dbReference>
<dbReference type="GO" id="GO:0005096">
    <property type="term" value="F:GTPase activator activity"/>
    <property type="evidence" value="ECO:0007669"/>
    <property type="project" value="TreeGrafter"/>
</dbReference>
<evidence type="ECO:0000313" key="5">
    <source>
        <dbReference type="EMBL" id="CDZ98206.1"/>
    </source>
</evidence>
<dbReference type="Gene3D" id="2.20.70.10">
    <property type="match status" value="1"/>
</dbReference>
<dbReference type="PROSITE" id="PS50020">
    <property type="entry name" value="WW_DOMAIN_2"/>
    <property type="match status" value="1"/>
</dbReference>
<accession>A0A0F7SH60</accession>
<name>A0A0F7SH60_PHARH</name>
<dbReference type="PANTHER" id="PTHR45876:SF8">
    <property type="entry name" value="FI04035P"/>
    <property type="match status" value="1"/>
</dbReference>
<dbReference type="Gene3D" id="1.10.555.10">
    <property type="entry name" value="Rho GTPase activation protein"/>
    <property type="match status" value="1"/>
</dbReference>
<evidence type="ECO:0000256" key="1">
    <source>
        <dbReference type="SAM" id="MobiDB-lite"/>
    </source>
</evidence>
<evidence type="ECO:0000259" key="2">
    <source>
        <dbReference type="PROSITE" id="PS50020"/>
    </source>
</evidence>
<reference evidence="5" key="1">
    <citation type="submission" date="2014-08" db="EMBL/GenBank/DDBJ databases">
        <authorList>
            <person name="Sharma Rahul"/>
            <person name="Thines Marco"/>
        </authorList>
    </citation>
    <scope>NUCLEOTIDE SEQUENCE</scope>
</reference>
<dbReference type="InterPro" id="IPR000198">
    <property type="entry name" value="RhoGAP_dom"/>
</dbReference>
<dbReference type="Pfam" id="PF00620">
    <property type="entry name" value="RhoGAP"/>
    <property type="match status" value="1"/>
</dbReference>
<dbReference type="GO" id="GO:0005856">
    <property type="term" value="C:cytoskeleton"/>
    <property type="evidence" value="ECO:0007669"/>
    <property type="project" value="InterPro"/>
</dbReference>
<feature type="domain" description="Rho-GAP" evidence="3">
    <location>
        <begin position="530"/>
        <end position="727"/>
    </location>
</feature>
<feature type="region of interest" description="Disordered" evidence="1">
    <location>
        <begin position="1"/>
        <end position="21"/>
    </location>
</feature>
<dbReference type="SUPFAM" id="SSF48350">
    <property type="entry name" value="GTPase activation domain, GAP"/>
    <property type="match status" value="1"/>
</dbReference>
<feature type="domain" description="MyTH4" evidence="4">
    <location>
        <begin position="329"/>
        <end position="519"/>
    </location>
</feature>
<organism evidence="5">
    <name type="scientific">Phaffia rhodozyma</name>
    <name type="common">Yeast</name>
    <name type="synonym">Xanthophyllomyces dendrorhous</name>
    <dbReference type="NCBI Taxonomy" id="264483"/>
    <lineage>
        <taxon>Eukaryota</taxon>
        <taxon>Fungi</taxon>
        <taxon>Dikarya</taxon>
        <taxon>Basidiomycota</taxon>
        <taxon>Agaricomycotina</taxon>
        <taxon>Tremellomycetes</taxon>
        <taxon>Cystofilobasidiales</taxon>
        <taxon>Mrakiaceae</taxon>
        <taxon>Phaffia</taxon>
    </lineage>
</organism>
<dbReference type="InterPro" id="IPR038185">
    <property type="entry name" value="MyTH4_dom_sf"/>
</dbReference>
<dbReference type="InterPro" id="IPR008936">
    <property type="entry name" value="Rho_GTPase_activation_prot"/>
</dbReference>
<dbReference type="InterPro" id="IPR000857">
    <property type="entry name" value="MyTH4_dom"/>
</dbReference>
<dbReference type="SMART" id="SM00324">
    <property type="entry name" value="RhoGAP"/>
    <property type="match status" value="1"/>
</dbReference>
<dbReference type="Gene3D" id="1.25.40.530">
    <property type="entry name" value="MyTH4 domain"/>
    <property type="match status" value="1"/>
</dbReference>